<reference evidence="1" key="1">
    <citation type="journal article" date="2021" name="Proc. Natl. Acad. Sci. U.S.A.">
        <title>A Catalog of Tens of Thousands of Viruses from Human Metagenomes Reveals Hidden Associations with Chronic Diseases.</title>
        <authorList>
            <person name="Tisza M.J."/>
            <person name="Buck C.B."/>
        </authorList>
    </citation>
    <scope>NUCLEOTIDE SEQUENCE</scope>
    <source>
        <strain evidence="1">CtPuP5</strain>
    </source>
</reference>
<name>A0A8S5L9W5_9CAUD</name>
<organism evidence="1">
    <name type="scientific">Myoviridae sp. ctPuP5</name>
    <dbReference type="NCBI Taxonomy" id="2823543"/>
    <lineage>
        <taxon>Viruses</taxon>
        <taxon>Duplodnaviria</taxon>
        <taxon>Heunggongvirae</taxon>
        <taxon>Uroviricota</taxon>
        <taxon>Caudoviricetes</taxon>
    </lineage>
</organism>
<sequence length="138" mass="16200">MLGIECDNLKEVEIVVKHFNTNENGIIINPNMQGLINEVDLAAKEIGYPVVIVKNRNHLEYFFGTYDEEPIEQVPFSEFVLGNALDKDIKEVEKYFKHYNYLCKPENSHSVKTKIRKMMVSKMEKVIRTYWELNNNNN</sequence>
<accession>A0A8S5L9W5</accession>
<evidence type="ECO:0000313" key="1">
    <source>
        <dbReference type="EMBL" id="DAD66694.1"/>
    </source>
</evidence>
<protein>
    <submittedName>
        <fullName evidence="1">Uncharacterized protein</fullName>
    </submittedName>
</protein>
<dbReference type="EMBL" id="BK014662">
    <property type="protein sequence ID" value="DAD66694.1"/>
    <property type="molecule type" value="Genomic_DNA"/>
</dbReference>
<proteinExistence type="predicted"/>